<dbReference type="WBParaSite" id="NBR_0001567501-mRNA-1">
    <property type="protein sequence ID" value="NBR_0001567501-mRNA-1"/>
    <property type="gene ID" value="NBR_0001567501"/>
</dbReference>
<sequence>MCAVSLIYTLARNLYFQSFPGYDVVSSDSVCADDRLGLCGMQGLSAMVEMCLWTSGFPSGHVPAGYRIFQPNYAEGGVMGGMVTKISASQLLQMLALKDKMDKCLKSAGQKGEMADQSYKFAPGIRIPPKMIRMKAYGAQQAKGSNCKSAAVLNAMYTKACPMQTSSLVQSVASRALVVHLSE</sequence>
<protein>
    <submittedName>
        <fullName evidence="3">Pept_C1 domain-containing protein</fullName>
    </submittedName>
</protein>
<name>A0A0N4YFX0_NIPBR</name>
<reference evidence="3" key="1">
    <citation type="submission" date="2017-02" db="UniProtKB">
        <authorList>
            <consortium name="WormBaseParasite"/>
        </authorList>
    </citation>
    <scope>IDENTIFICATION</scope>
</reference>
<evidence type="ECO:0000313" key="3">
    <source>
        <dbReference type="WBParaSite" id="NBR_0001567501-mRNA-1"/>
    </source>
</evidence>
<dbReference type="Proteomes" id="UP000271162">
    <property type="component" value="Unassembled WGS sequence"/>
</dbReference>
<reference evidence="1 2" key="2">
    <citation type="submission" date="2018-11" db="EMBL/GenBank/DDBJ databases">
        <authorList>
            <consortium name="Pathogen Informatics"/>
        </authorList>
    </citation>
    <scope>NUCLEOTIDE SEQUENCE [LARGE SCALE GENOMIC DNA]</scope>
</reference>
<dbReference type="AlphaFoldDB" id="A0A0N4YFX0"/>
<evidence type="ECO:0000313" key="2">
    <source>
        <dbReference type="Proteomes" id="UP000271162"/>
    </source>
</evidence>
<evidence type="ECO:0000313" key="1">
    <source>
        <dbReference type="EMBL" id="VDL79270.1"/>
    </source>
</evidence>
<proteinExistence type="predicted"/>
<keyword evidence="2" id="KW-1185">Reference proteome</keyword>
<gene>
    <name evidence="1" type="ORF">NBR_LOCUS15676</name>
</gene>
<organism evidence="3">
    <name type="scientific">Nippostrongylus brasiliensis</name>
    <name type="common">Rat hookworm</name>
    <dbReference type="NCBI Taxonomy" id="27835"/>
    <lineage>
        <taxon>Eukaryota</taxon>
        <taxon>Metazoa</taxon>
        <taxon>Ecdysozoa</taxon>
        <taxon>Nematoda</taxon>
        <taxon>Chromadorea</taxon>
        <taxon>Rhabditida</taxon>
        <taxon>Rhabditina</taxon>
        <taxon>Rhabditomorpha</taxon>
        <taxon>Strongyloidea</taxon>
        <taxon>Heligmosomidae</taxon>
        <taxon>Nippostrongylus</taxon>
    </lineage>
</organism>
<accession>A0A0N4YFX0</accession>
<dbReference type="EMBL" id="UYSL01021840">
    <property type="protein sequence ID" value="VDL79270.1"/>
    <property type="molecule type" value="Genomic_DNA"/>
</dbReference>